<evidence type="ECO:0000256" key="11">
    <source>
        <dbReference type="ARBA" id="ARBA00022984"/>
    </source>
</evidence>
<keyword evidence="9 16" id="KW-0521">NADP</keyword>
<dbReference type="NCBIfam" id="NF010480">
    <property type="entry name" value="PRK13905.1"/>
    <property type="match status" value="1"/>
</dbReference>
<dbReference type="InterPro" id="IPR016167">
    <property type="entry name" value="FAD-bd_PCMH_sub1"/>
</dbReference>
<evidence type="ECO:0000256" key="8">
    <source>
        <dbReference type="ARBA" id="ARBA00022827"/>
    </source>
</evidence>
<gene>
    <name evidence="16" type="primary">murB</name>
    <name evidence="18" type="ORF">A3G49_00185</name>
</gene>
<dbReference type="SUPFAM" id="SSF56176">
    <property type="entry name" value="FAD-binding/transporter-associated domain-like"/>
    <property type="match status" value="1"/>
</dbReference>
<keyword evidence="11 16" id="KW-0573">Peptidoglycan synthesis</keyword>
<dbReference type="EC" id="1.3.1.98" evidence="16"/>
<dbReference type="Gene3D" id="3.90.78.10">
    <property type="entry name" value="UDP-N-acetylenolpyruvoylglucosamine reductase, C-terminal domain"/>
    <property type="match status" value="1"/>
</dbReference>
<dbReference type="SUPFAM" id="SSF56194">
    <property type="entry name" value="Uridine diphospho-N-Acetylenolpyruvylglucosamine reductase, MurB, C-terminal domain"/>
    <property type="match status" value="1"/>
</dbReference>
<sequence>MFRKGILIIAYQYIGNMTVEIKENINLSDFSVFKIGGPARFFVVVKSEDDLSEVLNLAKDKKLPIFILGSGSNILVSDKGFDGLVIKMDLQDLRIEDKKVYSSSGVSMARVVNESIKAGLGGFEWGIGIPGTIGGSVRGNAGCFGNEMKDVVDTVWAINTKDFQKSIFTNTECDFHYRDSYFKHSSSFVIVSAVLTLPPGDLWASRKKILEYTTHRSETQDIGTKSAGCIFKNIPWEDVKNKQVVLKEFIDLQQFLNRSTLPASYLIDQAGLKNKKIGKVYVSPKHANYIINERGGTAEEVRMLIALIKERVHTKYNIFLEEEIQLVGF</sequence>
<dbReference type="PANTHER" id="PTHR21071:SF4">
    <property type="entry name" value="UDP-N-ACETYLENOLPYRUVOYLGLUCOSAMINE REDUCTASE"/>
    <property type="match status" value="1"/>
</dbReference>
<evidence type="ECO:0000256" key="1">
    <source>
        <dbReference type="ARBA" id="ARBA00001974"/>
    </source>
</evidence>
<evidence type="ECO:0000256" key="9">
    <source>
        <dbReference type="ARBA" id="ARBA00022857"/>
    </source>
</evidence>
<dbReference type="EMBL" id="MHQY01000044">
    <property type="protein sequence ID" value="OHA12679.1"/>
    <property type="molecule type" value="Genomic_DNA"/>
</dbReference>
<dbReference type="GO" id="GO:0071949">
    <property type="term" value="F:FAD binding"/>
    <property type="evidence" value="ECO:0007669"/>
    <property type="project" value="InterPro"/>
</dbReference>
<evidence type="ECO:0000256" key="10">
    <source>
        <dbReference type="ARBA" id="ARBA00022960"/>
    </source>
</evidence>
<evidence type="ECO:0000256" key="5">
    <source>
        <dbReference type="ARBA" id="ARBA00022490"/>
    </source>
</evidence>
<dbReference type="GO" id="GO:0051301">
    <property type="term" value="P:cell division"/>
    <property type="evidence" value="ECO:0007669"/>
    <property type="project" value="UniProtKB-KW"/>
</dbReference>
<dbReference type="GO" id="GO:0009252">
    <property type="term" value="P:peptidoglycan biosynthetic process"/>
    <property type="evidence" value="ECO:0007669"/>
    <property type="project" value="UniProtKB-UniRule"/>
</dbReference>
<evidence type="ECO:0000259" key="17">
    <source>
        <dbReference type="PROSITE" id="PS51387"/>
    </source>
</evidence>
<evidence type="ECO:0000256" key="15">
    <source>
        <dbReference type="ARBA" id="ARBA00048914"/>
    </source>
</evidence>
<evidence type="ECO:0000256" key="13">
    <source>
        <dbReference type="ARBA" id="ARBA00023306"/>
    </source>
</evidence>
<keyword evidence="8 16" id="KW-0274">FAD</keyword>
<protein>
    <recommendedName>
        <fullName evidence="16">UDP-N-acetylenolpyruvoylglucosamine reductase</fullName>
        <ecNumber evidence="16">1.3.1.98</ecNumber>
    </recommendedName>
    <alternativeName>
        <fullName evidence="16">UDP-N-acetylmuramate dehydrogenase</fullName>
    </alternativeName>
</protein>
<dbReference type="NCBIfam" id="TIGR00179">
    <property type="entry name" value="murB"/>
    <property type="match status" value="1"/>
</dbReference>
<feature type="domain" description="FAD-binding PCMH-type" evidence="17">
    <location>
        <begin position="34"/>
        <end position="200"/>
    </location>
</feature>
<feature type="active site" description="Proton donor" evidence="16">
    <location>
        <position position="229"/>
    </location>
</feature>
<proteinExistence type="inferred from homology"/>
<accession>A0A1G2LP62</accession>
<keyword evidence="12 16" id="KW-0560">Oxidoreductase</keyword>
<reference evidence="18 19" key="1">
    <citation type="journal article" date="2016" name="Nat. Commun.">
        <title>Thousands of microbial genomes shed light on interconnected biogeochemical processes in an aquifer system.</title>
        <authorList>
            <person name="Anantharaman K."/>
            <person name="Brown C.T."/>
            <person name="Hug L.A."/>
            <person name="Sharon I."/>
            <person name="Castelle C.J."/>
            <person name="Probst A.J."/>
            <person name="Thomas B.C."/>
            <person name="Singh A."/>
            <person name="Wilkins M.J."/>
            <person name="Karaoz U."/>
            <person name="Brodie E.L."/>
            <person name="Williams K.H."/>
            <person name="Hubbard S.S."/>
            <person name="Banfield J.F."/>
        </authorList>
    </citation>
    <scope>NUCLEOTIDE SEQUENCE [LARGE SCALE GENOMIC DNA]</scope>
</reference>
<dbReference type="GO" id="GO:0005829">
    <property type="term" value="C:cytosol"/>
    <property type="evidence" value="ECO:0007669"/>
    <property type="project" value="TreeGrafter"/>
</dbReference>
<dbReference type="PANTHER" id="PTHR21071">
    <property type="entry name" value="UDP-N-ACETYLENOLPYRUVOYLGLUCOSAMINE REDUCTASE"/>
    <property type="match status" value="1"/>
</dbReference>
<comment type="caution">
    <text evidence="18">The sequence shown here is derived from an EMBL/GenBank/DDBJ whole genome shotgun (WGS) entry which is preliminary data.</text>
</comment>
<evidence type="ECO:0000256" key="7">
    <source>
        <dbReference type="ARBA" id="ARBA00022630"/>
    </source>
</evidence>
<keyword evidence="7 16" id="KW-0285">Flavoprotein</keyword>
<keyword evidence="6 16" id="KW-0132">Cell division</keyword>
<organism evidence="18 19">
    <name type="scientific">Candidatus Sungbacteria bacterium RIFCSPLOWO2_12_FULL_41_11</name>
    <dbReference type="NCBI Taxonomy" id="1802286"/>
    <lineage>
        <taxon>Bacteria</taxon>
        <taxon>Candidatus Sungiibacteriota</taxon>
    </lineage>
</organism>
<dbReference type="InterPro" id="IPR016166">
    <property type="entry name" value="FAD-bd_PCMH"/>
</dbReference>
<evidence type="ECO:0000256" key="14">
    <source>
        <dbReference type="ARBA" id="ARBA00023316"/>
    </source>
</evidence>
<evidence type="ECO:0000256" key="4">
    <source>
        <dbReference type="ARBA" id="ARBA00004752"/>
    </source>
</evidence>
<evidence type="ECO:0000256" key="12">
    <source>
        <dbReference type="ARBA" id="ARBA00023002"/>
    </source>
</evidence>
<comment type="catalytic activity">
    <reaction evidence="15 16">
        <text>UDP-N-acetyl-alpha-D-muramate + NADP(+) = UDP-N-acetyl-3-O-(1-carboxyvinyl)-alpha-D-glucosamine + NADPH + H(+)</text>
        <dbReference type="Rhea" id="RHEA:12248"/>
        <dbReference type="ChEBI" id="CHEBI:15378"/>
        <dbReference type="ChEBI" id="CHEBI:57783"/>
        <dbReference type="ChEBI" id="CHEBI:58349"/>
        <dbReference type="ChEBI" id="CHEBI:68483"/>
        <dbReference type="ChEBI" id="CHEBI:70757"/>
        <dbReference type="EC" id="1.3.1.98"/>
    </reaction>
</comment>
<evidence type="ECO:0000256" key="16">
    <source>
        <dbReference type="HAMAP-Rule" id="MF_00037"/>
    </source>
</evidence>
<keyword evidence="13 16" id="KW-0131">Cell cycle</keyword>
<dbReference type="GO" id="GO:0008762">
    <property type="term" value="F:UDP-N-acetylmuramate dehydrogenase activity"/>
    <property type="evidence" value="ECO:0007669"/>
    <property type="project" value="UniProtKB-UniRule"/>
</dbReference>
<comment type="function">
    <text evidence="2 16">Cell wall formation.</text>
</comment>
<comment type="cofactor">
    <cofactor evidence="1 16">
        <name>FAD</name>
        <dbReference type="ChEBI" id="CHEBI:57692"/>
    </cofactor>
</comment>
<dbReference type="InterPro" id="IPR036635">
    <property type="entry name" value="MurB_C_sf"/>
</dbReference>
<dbReference type="Proteomes" id="UP000177171">
    <property type="component" value="Unassembled WGS sequence"/>
</dbReference>
<evidence type="ECO:0000313" key="19">
    <source>
        <dbReference type="Proteomes" id="UP000177171"/>
    </source>
</evidence>
<dbReference type="PROSITE" id="PS51387">
    <property type="entry name" value="FAD_PCMH"/>
    <property type="match status" value="1"/>
</dbReference>
<dbReference type="GO" id="GO:0008360">
    <property type="term" value="P:regulation of cell shape"/>
    <property type="evidence" value="ECO:0007669"/>
    <property type="project" value="UniProtKB-KW"/>
</dbReference>
<dbReference type="InterPro" id="IPR006094">
    <property type="entry name" value="Oxid_FAD_bind_N"/>
</dbReference>
<dbReference type="Pfam" id="PF01565">
    <property type="entry name" value="FAD_binding_4"/>
    <property type="match status" value="1"/>
</dbReference>
<dbReference type="InterPro" id="IPR003170">
    <property type="entry name" value="MurB"/>
</dbReference>
<dbReference type="Gene3D" id="3.30.465.10">
    <property type="match status" value="1"/>
</dbReference>
<evidence type="ECO:0000256" key="3">
    <source>
        <dbReference type="ARBA" id="ARBA00004496"/>
    </source>
</evidence>
<feature type="active site" evidence="16">
    <location>
        <position position="178"/>
    </location>
</feature>
<dbReference type="HAMAP" id="MF_00037">
    <property type="entry name" value="MurB"/>
    <property type="match status" value="1"/>
</dbReference>
<dbReference type="InterPro" id="IPR016169">
    <property type="entry name" value="FAD-bd_PCMH_sub2"/>
</dbReference>
<evidence type="ECO:0000313" key="18">
    <source>
        <dbReference type="EMBL" id="OHA12679.1"/>
    </source>
</evidence>
<dbReference type="InterPro" id="IPR011601">
    <property type="entry name" value="MurB_C"/>
</dbReference>
<dbReference type="Pfam" id="PF02873">
    <property type="entry name" value="MurB_C"/>
    <property type="match status" value="1"/>
</dbReference>
<dbReference type="InterPro" id="IPR036318">
    <property type="entry name" value="FAD-bd_PCMH-like_sf"/>
</dbReference>
<keyword evidence="5 16" id="KW-0963">Cytoplasm</keyword>
<name>A0A1G2LP62_9BACT</name>
<dbReference type="Gene3D" id="3.30.43.10">
    <property type="entry name" value="Uridine Diphospho-n-acetylenolpyruvylglucosamine Reductase, domain 2"/>
    <property type="match status" value="1"/>
</dbReference>
<comment type="pathway">
    <text evidence="4 16">Cell wall biogenesis; peptidoglycan biosynthesis.</text>
</comment>
<comment type="subcellular location">
    <subcellularLocation>
        <location evidence="3 16">Cytoplasm</location>
    </subcellularLocation>
</comment>
<feature type="active site" evidence="16">
    <location>
        <position position="323"/>
    </location>
</feature>
<dbReference type="AlphaFoldDB" id="A0A1G2LP62"/>
<keyword evidence="14 16" id="KW-0961">Cell wall biogenesis/degradation</keyword>
<dbReference type="UniPathway" id="UPA00219"/>
<evidence type="ECO:0000256" key="6">
    <source>
        <dbReference type="ARBA" id="ARBA00022618"/>
    </source>
</evidence>
<comment type="similarity">
    <text evidence="16">Belongs to the MurB family.</text>
</comment>
<dbReference type="GO" id="GO:0071555">
    <property type="term" value="P:cell wall organization"/>
    <property type="evidence" value="ECO:0007669"/>
    <property type="project" value="UniProtKB-KW"/>
</dbReference>
<keyword evidence="10 16" id="KW-0133">Cell shape</keyword>
<evidence type="ECO:0000256" key="2">
    <source>
        <dbReference type="ARBA" id="ARBA00003921"/>
    </source>
</evidence>